<evidence type="ECO:0008006" key="4">
    <source>
        <dbReference type="Google" id="ProtNLM"/>
    </source>
</evidence>
<feature type="region of interest" description="Disordered" evidence="1">
    <location>
        <begin position="445"/>
        <end position="469"/>
    </location>
</feature>
<proteinExistence type="predicted"/>
<protein>
    <recommendedName>
        <fullName evidence="4">Lipoprotein</fullName>
    </recommendedName>
</protein>
<comment type="caution">
    <text evidence="2">The sequence shown here is derived from an EMBL/GenBank/DDBJ whole genome shotgun (WGS) entry which is preliminary data.</text>
</comment>
<reference evidence="2" key="1">
    <citation type="submission" date="2020-10" db="EMBL/GenBank/DDBJ databases">
        <title>Connecting structure to function with the recovery of over 1000 high-quality activated sludge metagenome-assembled genomes encoding full-length rRNA genes using long-read sequencing.</title>
        <authorList>
            <person name="Singleton C.M."/>
            <person name="Petriglieri F."/>
            <person name="Kristensen J.M."/>
            <person name="Kirkegaard R.H."/>
            <person name="Michaelsen T.Y."/>
            <person name="Andersen M.H."/>
            <person name="Karst S.M."/>
            <person name="Dueholm M.S."/>
            <person name="Nielsen P.H."/>
            <person name="Albertsen M."/>
        </authorList>
    </citation>
    <scope>NUCLEOTIDE SEQUENCE</scope>
    <source>
        <strain evidence="2">EsbW_18-Q3-R4-48_MAXAC.044</strain>
    </source>
</reference>
<dbReference type="EMBL" id="JADJNC010000006">
    <property type="protein sequence ID" value="MBK7422470.1"/>
    <property type="molecule type" value="Genomic_DNA"/>
</dbReference>
<dbReference type="Proteomes" id="UP000886602">
    <property type="component" value="Unassembled WGS sequence"/>
</dbReference>
<accession>A0A9D7F5J1</accession>
<dbReference type="AlphaFoldDB" id="A0A9D7F5J1"/>
<name>A0A9D7F5J1_9RHOO</name>
<sequence>MKNAVTAGTEKYGAHAGHNPSSSSCFPNQPRKVWLDEEHYSPDSENYYTGFVGCGFSGKKVVLRGLRRKYKSMITDKCLIRTCATAGEQPKTNLVYGSRIFNLARLIVALMVVLAGCATPDRIPRLTPPVQIAEETWRQVDSDIVAASLAATLPAKNYARGSMESWRDRVHQRTEADFIPWFTGYWTQQWLAIKVGWYKLNAGEDKTNPAVNRLAAYLQEQYQDRVLGPVAKEIDPDLVRAQATNLYVRILGEQLQGIQQRYGLPLDQFDRRLKDIPAIALAPPPAHSASLYQIIHAEPIAKLPAYVALIDHIRRDAGGAGAGPSDARISPVAKKASERLLAKLAASGGASAAAAVVGGVGGVIISLGALGFGAIGHENERPEMEAQLRESLNAALDDMWLGLMESPTTGVMAGVYHIAEQVEECFFQTLTQPLMFEPLPREIPLSGEQSLENEESDNEDLIDDKNADD</sequence>
<organism evidence="2 3">
    <name type="scientific">Candidatus Propionivibrio dominans</name>
    <dbReference type="NCBI Taxonomy" id="2954373"/>
    <lineage>
        <taxon>Bacteria</taxon>
        <taxon>Pseudomonadati</taxon>
        <taxon>Pseudomonadota</taxon>
        <taxon>Betaproteobacteria</taxon>
        <taxon>Rhodocyclales</taxon>
        <taxon>Rhodocyclaceae</taxon>
        <taxon>Propionivibrio</taxon>
    </lineage>
</organism>
<gene>
    <name evidence="2" type="ORF">IPJ48_04870</name>
</gene>
<evidence type="ECO:0000313" key="3">
    <source>
        <dbReference type="Proteomes" id="UP000886602"/>
    </source>
</evidence>
<feature type="compositionally biased region" description="Acidic residues" evidence="1">
    <location>
        <begin position="451"/>
        <end position="462"/>
    </location>
</feature>
<evidence type="ECO:0000313" key="2">
    <source>
        <dbReference type="EMBL" id="MBK7422470.1"/>
    </source>
</evidence>
<feature type="region of interest" description="Disordered" evidence="1">
    <location>
        <begin position="1"/>
        <end position="24"/>
    </location>
</feature>
<dbReference type="PROSITE" id="PS51257">
    <property type="entry name" value="PROKAR_LIPOPROTEIN"/>
    <property type="match status" value="1"/>
</dbReference>
<evidence type="ECO:0000256" key="1">
    <source>
        <dbReference type="SAM" id="MobiDB-lite"/>
    </source>
</evidence>